<dbReference type="Pfam" id="PF15998">
    <property type="entry name" value="DUF4773"/>
    <property type="match status" value="1"/>
</dbReference>
<dbReference type="OrthoDB" id="8189990at2759"/>
<proteinExistence type="predicted"/>
<accession>A0A482VLP8</accession>
<keyword evidence="1" id="KW-0732">Signal</keyword>
<evidence type="ECO:0000256" key="1">
    <source>
        <dbReference type="SAM" id="SignalP"/>
    </source>
</evidence>
<comment type="caution">
    <text evidence="3">The sequence shown here is derived from an EMBL/GenBank/DDBJ whole genome shotgun (WGS) entry which is preliminary data.</text>
</comment>
<feature type="domain" description="DUF4773" evidence="2">
    <location>
        <begin position="61"/>
        <end position="176"/>
    </location>
</feature>
<dbReference type="InterPro" id="IPR031941">
    <property type="entry name" value="DUF4773"/>
</dbReference>
<dbReference type="EMBL" id="QDEB01087470">
    <property type="protein sequence ID" value="RZC33614.1"/>
    <property type="molecule type" value="Genomic_DNA"/>
</dbReference>
<evidence type="ECO:0000313" key="3">
    <source>
        <dbReference type="EMBL" id="RZC33614.1"/>
    </source>
</evidence>
<keyword evidence="4" id="KW-1185">Reference proteome</keyword>
<dbReference type="PANTHER" id="PTHR36299:SF4">
    <property type="entry name" value="GH07892P-RELATED"/>
    <property type="match status" value="1"/>
</dbReference>
<feature type="chain" id="PRO_5019807153" description="DUF4773 domain-containing protein" evidence="1">
    <location>
        <begin position="21"/>
        <end position="263"/>
    </location>
</feature>
<sequence length="263" mass="29080">MRSFVVLCLIVFICVKFSIAAKGAPGSEKKGTAWKNATSAVSTDSQTTTTSRPFFPGFRGPCSCVEGQCGCCTGVILDRFNQKACLNISYEPDDFAITAMMSWNERVLYRRTVSGKNPPPMCVRVPRLQFIRLCVQFSNIYFASRNVHLCIDMEANWEDLTLVEWSFDCIRMGAAGVAVVGPEEGGGLPANPVDAVDQTDEDYDDSARHVTLKRPHNTPLHCNALVLDDTLKRADLRNLDKTLIKIKKLANGNVVVAYGKKEF</sequence>
<protein>
    <recommendedName>
        <fullName evidence="2">DUF4773 domain-containing protein</fullName>
    </recommendedName>
</protein>
<dbReference type="GO" id="GO:0051536">
    <property type="term" value="F:iron-sulfur cluster binding"/>
    <property type="evidence" value="ECO:0007669"/>
    <property type="project" value="InterPro"/>
</dbReference>
<dbReference type="InterPro" id="IPR036010">
    <property type="entry name" value="2Fe-2S_ferredoxin-like_sf"/>
</dbReference>
<dbReference type="Proteomes" id="UP000292052">
    <property type="component" value="Unassembled WGS sequence"/>
</dbReference>
<evidence type="ECO:0000259" key="2">
    <source>
        <dbReference type="Pfam" id="PF15998"/>
    </source>
</evidence>
<feature type="signal peptide" evidence="1">
    <location>
        <begin position="1"/>
        <end position="20"/>
    </location>
</feature>
<gene>
    <name evidence="3" type="ORF">BDFB_003725</name>
</gene>
<evidence type="ECO:0000313" key="4">
    <source>
        <dbReference type="Proteomes" id="UP000292052"/>
    </source>
</evidence>
<name>A0A482VLP8_ASBVE</name>
<organism evidence="3 4">
    <name type="scientific">Asbolus verrucosus</name>
    <name type="common">Desert ironclad beetle</name>
    <dbReference type="NCBI Taxonomy" id="1661398"/>
    <lineage>
        <taxon>Eukaryota</taxon>
        <taxon>Metazoa</taxon>
        <taxon>Ecdysozoa</taxon>
        <taxon>Arthropoda</taxon>
        <taxon>Hexapoda</taxon>
        <taxon>Insecta</taxon>
        <taxon>Pterygota</taxon>
        <taxon>Neoptera</taxon>
        <taxon>Endopterygota</taxon>
        <taxon>Coleoptera</taxon>
        <taxon>Polyphaga</taxon>
        <taxon>Cucujiformia</taxon>
        <taxon>Tenebrionidae</taxon>
        <taxon>Pimeliinae</taxon>
        <taxon>Asbolus</taxon>
    </lineage>
</organism>
<dbReference type="SUPFAM" id="SSF54292">
    <property type="entry name" value="2Fe-2S ferredoxin-like"/>
    <property type="match status" value="1"/>
</dbReference>
<dbReference type="PANTHER" id="PTHR36299">
    <property type="entry name" value="AGAP008005-PA"/>
    <property type="match status" value="1"/>
</dbReference>
<dbReference type="AlphaFoldDB" id="A0A482VLP8"/>
<reference evidence="3 4" key="1">
    <citation type="submission" date="2017-03" db="EMBL/GenBank/DDBJ databases">
        <title>Genome of the blue death feigning beetle - Asbolus verrucosus.</title>
        <authorList>
            <person name="Rider S.D."/>
        </authorList>
    </citation>
    <scope>NUCLEOTIDE SEQUENCE [LARGE SCALE GENOMIC DNA]</scope>
    <source>
        <strain evidence="3">Butters</strain>
        <tissue evidence="3">Head and leg muscle</tissue>
    </source>
</reference>